<dbReference type="AlphaFoldDB" id="A0A6M3K6M9"/>
<feature type="domain" description="Tyrosine specific protein phosphatases" evidence="1">
    <location>
        <begin position="86"/>
        <end position="142"/>
    </location>
</feature>
<organism evidence="2">
    <name type="scientific">viral metagenome</name>
    <dbReference type="NCBI Taxonomy" id="1070528"/>
    <lineage>
        <taxon>unclassified sequences</taxon>
        <taxon>metagenomes</taxon>
        <taxon>organismal metagenomes</taxon>
    </lineage>
</organism>
<dbReference type="PROSITE" id="PS00383">
    <property type="entry name" value="TYR_PHOSPHATASE_1"/>
    <property type="match status" value="1"/>
</dbReference>
<evidence type="ECO:0000313" key="3">
    <source>
        <dbReference type="EMBL" id="QJA89003.1"/>
    </source>
</evidence>
<dbReference type="InterPro" id="IPR016130">
    <property type="entry name" value="Tyr_Pase_AS"/>
</dbReference>
<name>A0A6M3K6M9_9ZZZZ</name>
<dbReference type="InterPro" id="IPR029021">
    <property type="entry name" value="Prot-tyrosine_phosphatase-like"/>
</dbReference>
<dbReference type="Gene3D" id="3.90.190.10">
    <property type="entry name" value="Protein tyrosine phosphatase superfamily"/>
    <property type="match status" value="1"/>
</dbReference>
<dbReference type="SUPFAM" id="SSF52799">
    <property type="entry name" value="(Phosphotyrosine protein) phosphatases II"/>
    <property type="match status" value="1"/>
</dbReference>
<evidence type="ECO:0000259" key="1">
    <source>
        <dbReference type="PROSITE" id="PS50056"/>
    </source>
</evidence>
<dbReference type="EMBL" id="MT142816">
    <property type="protein sequence ID" value="QJA89003.1"/>
    <property type="molecule type" value="Genomic_DNA"/>
</dbReference>
<dbReference type="EMBL" id="MT142262">
    <property type="protein sequence ID" value="QJA77075.1"/>
    <property type="molecule type" value="Genomic_DNA"/>
</dbReference>
<gene>
    <name evidence="2" type="ORF">MM415A01366_0015</name>
    <name evidence="3" type="ORF">MM415B02632_0016</name>
    <name evidence="4" type="ORF">TM448B04819_0010</name>
</gene>
<sequence length="157" mass="18195">MIKYIRAVSRTMAERVSSEMKIPHIIISITDPDQELADLCYNPLCVRILRLQFYDIDVDKLKRNTKYSDSWLEPYKGELFTGIQAKQVVDFVETYKDVTEFILIHCEIGISRSAGVAAALSKIYLGDDSSYFKSFRFVPNRRVYRFILNAFYKGGII</sequence>
<evidence type="ECO:0000313" key="2">
    <source>
        <dbReference type="EMBL" id="QJA77075.1"/>
    </source>
</evidence>
<dbReference type="PROSITE" id="PS50056">
    <property type="entry name" value="TYR_PHOSPHATASE_2"/>
    <property type="match status" value="1"/>
</dbReference>
<protein>
    <submittedName>
        <fullName evidence="2">Putative dual specificity phosphatase catalytic domain</fullName>
    </submittedName>
</protein>
<accession>A0A6M3K6M9</accession>
<dbReference type="EMBL" id="MT145105">
    <property type="protein sequence ID" value="QJI03633.1"/>
    <property type="molecule type" value="Genomic_DNA"/>
</dbReference>
<reference evidence="2" key="1">
    <citation type="submission" date="2020-03" db="EMBL/GenBank/DDBJ databases">
        <title>The deep terrestrial virosphere.</title>
        <authorList>
            <person name="Holmfeldt K."/>
            <person name="Nilsson E."/>
            <person name="Simone D."/>
            <person name="Lopez-Fernandez M."/>
            <person name="Wu X."/>
            <person name="de Brujin I."/>
            <person name="Lundin D."/>
            <person name="Andersson A."/>
            <person name="Bertilsson S."/>
            <person name="Dopson M."/>
        </authorList>
    </citation>
    <scope>NUCLEOTIDE SEQUENCE</scope>
    <source>
        <strain evidence="2">MM415A01366</strain>
        <strain evidence="3">MM415B02632</strain>
        <strain evidence="4">TM448B04819</strain>
    </source>
</reference>
<dbReference type="InterPro" id="IPR000387">
    <property type="entry name" value="Tyr_Pase_dom"/>
</dbReference>
<evidence type="ECO:0000313" key="4">
    <source>
        <dbReference type="EMBL" id="QJI03633.1"/>
    </source>
</evidence>
<proteinExistence type="predicted"/>